<dbReference type="OrthoDB" id="267579at2"/>
<accession>A0A1H6C4X7</accession>
<reference evidence="2" key="1">
    <citation type="submission" date="2016-10" db="EMBL/GenBank/DDBJ databases">
        <authorList>
            <person name="Varghese N."/>
            <person name="Submissions S."/>
        </authorList>
    </citation>
    <scope>NUCLEOTIDE SEQUENCE [LARGE SCALE GENOMIC DNA]</scope>
    <source>
        <strain evidence="2">DSM 22361</strain>
    </source>
</reference>
<organism evidence="1 2">
    <name type="scientific">Sphingobacterium lactis</name>
    <dbReference type="NCBI Taxonomy" id="797291"/>
    <lineage>
        <taxon>Bacteria</taxon>
        <taxon>Pseudomonadati</taxon>
        <taxon>Bacteroidota</taxon>
        <taxon>Sphingobacteriia</taxon>
        <taxon>Sphingobacteriales</taxon>
        <taxon>Sphingobacteriaceae</taxon>
        <taxon>Sphingobacterium</taxon>
    </lineage>
</organism>
<gene>
    <name evidence="1" type="ORF">SAMN05421877_11329</name>
</gene>
<dbReference type="EMBL" id="FNUT01000013">
    <property type="protein sequence ID" value="SEG67685.1"/>
    <property type="molecule type" value="Genomic_DNA"/>
</dbReference>
<sequence>MKKVYLIGIILLCPFFLAAWGFHVHRLINLNAIYTLPQPLNIFFKRYSNQIREMAINADKRVYVDPDEAVRHYINLDLHSLPTDSLMVPWYKIKKRTDQQQILQKGILPWQIDLTYQKLVSAYKQYNTRAILRHASDLGHYIADAHVPLHTTSNYNGHLTGQPGIHALWETRIPELFSKDYNFLVGSASYIDDIKSYSWQTILDSHAALDSVLLLEKRLSEQIPSYQQKAYHQRGNTINYSYSNFYVHAYHQRMNGLVERQMRKSVHALGSMWFSAWVDAGQPNIHLSPKIPQTMDTVSVKHLNTRLKREEWH</sequence>
<evidence type="ECO:0000313" key="1">
    <source>
        <dbReference type="EMBL" id="SEG67685.1"/>
    </source>
</evidence>
<proteinExistence type="predicted"/>
<dbReference type="SUPFAM" id="SSF48537">
    <property type="entry name" value="Phospholipase C/P1 nuclease"/>
    <property type="match status" value="1"/>
</dbReference>
<dbReference type="AlphaFoldDB" id="A0A1H6C4X7"/>
<dbReference type="Proteomes" id="UP000236731">
    <property type="component" value="Unassembled WGS sequence"/>
</dbReference>
<protein>
    <recommendedName>
        <fullName evidence="3">S1/P1 Nuclease</fullName>
    </recommendedName>
</protein>
<dbReference type="CDD" id="cd10981">
    <property type="entry name" value="ZnPC_S1P1"/>
    <property type="match status" value="1"/>
</dbReference>
<keyword evidence="2" id="KW-1185">Reference proteome</keyword>
<dbReference type="GO" id="GO:0016788">
    <property type="term" value="F:hydrolase activity, acting on ester bonds"/>
    <property type="evidence" value="ECO:0007669"/>
    <property type="project" value="InterPro"/>
</dbReference>
<evidence type="ECO:0000313" key="2">
    <source>
        <dbReference type="Proteomes" id="UP000236731"/>
    </source>
</evidence>
<dbReference type="InterPro" id="IPR008947">
    <property type="entry name" value="PLipase_C/P1_nuclease_dom_sf"/>
</dbReference>
<evidence type="ECO:0008006" key="3">
    <source>
        <dbReference type="Google" id="ProtNLM"/>
    </source>
</evidence>
<name>A0A1H6C4X7_9SPHI</name>
<dbReference type="RefSeq" id="WP_103907551.1">
    <property type="nucleotide sequence ID" value="NZ_CP049246.1"/>
</dbReference>
<dbReference type="Gene3D" id="1.10.575.10">
    <property type="entry name" value="P1 Nuclease"/>
    <property type="match status" value="1"/>
</dbReference>